<dbReference type="PANTHER" id="PTHR22642">
    <property type="entry name" value="IMIDAZOLONEPROPIONASE"/>
    <property type="match status" value="1"/>
</dbReference>
<evidence type="ECO:0000313" key="2">
    <source>
        <dbReference type="EMBL" id="MBC8568183.1"/>
    </source>
</evidence>
<dbReference type="InterPro" id="IPR033932">
    <property type="entry name" value="YtcJ-like"/>
</dbReference>
<dbReference type="InterPro" id="IPR011059">
    <property type="entry name" value="Metal-dep_hydrolase_composite"/>
</dbReference>
<dbReference type="Proteomes" id="UP000610862">
    <property type="component" value="Unassembled WGS sequence"/>
</dbReference>
<dbReference type="CDD" id="cd01300">
    <property type="entry name" value="YtcJ_like"/>
    <property type="match status" value="1"/>
</dbReference>
<dbReference type="SUPFAM" id="SSF51556">
    <property type="entry name" value="Metallo-dependent hydrolases"/>
    <property type="match status" value="1"/>
</dbReference>
<dbReference type="Gene3D" id="3.20.20.140">
    <property type="entry name" value="Metal-dependent hydrolases"/>
    <property type="match status" value="1"/>
</dbReference>
<dbReference type="InterPro" id="IPR013108">
    <property type="entry name" value="Amidohydro_3"/>
</dbReference>
<dbReference type="EMBL" id="JACRTA010000002">
    <property type="protein sequence ID" value="MBC8568183.1"/>
    <property type="molecule type" value="Genomic_DNA"/>
</dbReference>
<evidence type="ECO:0000313" key="3">
    <source>
        <dbReference type="Proteomes" id="UP000610862"/>
    </source>
</evidence>
<gene>
    <name evidence="2" type="ORF">H8692_05305</name>
</gene>
<protein>
    <submittedName>
        <fullName evidence="2">Amidohydrolase</fullName>
    </submittedName>
</protein>
<dbReference type="InterPro" id="IPR032466">
    <property type="entry name" value="Metal_Hydrolase"/>
</dbReference>
<dbReference type="PANTHER" id="PTHR22642:SF2">
    <property type="entry name" value="PROTEIN LONG AFTER FAR-RED 3"/>
    <property type="match status" value="1"/>
</dbReference>
<sequence>MNDILYINGQIYTVDSSKSWAEAVAVKSGKITFVGTNDEAKSIEAKETVDLDGKMMLPGFIEAHGHVTWGAIDSLFKVSLFGADNVEFYIETIRKFVQENPELPVYEGAGWENPFFGKNGPSRKVLDEICSDKPMLMWSHDKHSLWVNTYVLDLCGIDKNTQVPAGNVIEREDDGTPSGTLREFAAIALVDSVKPVFNKEHYKKAIEWVQKDFAQYGVTSIMDPLLDPEDDAIAAIRELNDEGRLICKMRGALKSSETDSYKHIDEFPKIREDVDSHMFKIQQVKLFADGVVEGKTAFLKQPYEGENYAGDPIWNKDDMNEFCRKVDELGFDIHVHSIGDAATSMTLDALDFINEKNPSRDRRPVITHLQIVDSADYSRIKQHKVAAVTNPYWHFKYRGFFEDIEVPYLGERAYHEYPMKSLLDAGIILGGASDYNVTPVPAPLRGIQIGVTRVGIDENPDDMDLVLAPEERLSVEQMVELFTMGNAYALRMEDITGSIEVGKCADLVILEENIFEIPHQDIYKVKVIQTVSEGKIIYKG</sequence>
<name>A0A926E6Q1_9FIRM</name>
<dbReference type="Gene3D" id="2.30.40.10">
    <property type="entry name" value="Urease, subunit C, domain 1"/>
    <property type="match status" value="1"/>
</dbReference>
<keyword evidence="3" id="KW-1185">Reference proteome</keyword>
<dbReference type="Pfam" id="PF07969">
    <property type="entry name" value="Amidohydro_3"/>
    <property type="match status" value="1"/>
</dbReference>
<reference evidence="2" key="1">
    <citation type="submission" date="2020-08" db="EMBL/GenBank/DDBJ databases">
        <title>Genome public.</title>
        <authorList>
            <person name="Liu C."/>
            <person name="Sun Q."/>
        </authorList>
    </citation>
    <scope>NUCLEOTIDE SEQUENCE</scope>
    <source>
        <strain evidence="2">NSJ-24</strain>
    </source>
</reference>
<dbReference type="AlphaFoldDB" id="A0A926E6Q1"/>
<organism evidence="2 3">
    <name type="scientific">Lentihominibacter hominis</name>
    <dbReference type="NCBI Taxonomy" id="2763645"/>
    <lineage>
        <taxon>Bacteria</taxon>
        <taxon>Bacillati</taxon>
        <taxon>Bacillota</taxon>
        <taxon>Clostridia</taxon>
        <taxon>Peptostreptococcales</taxon>
        <taxon>Anaerovoracaceae</taxon>
        <taxon>Lentihominibacter</taxon>
    </lineage>
</organism>
<accession>A0A926E6Q1</accession>
<feature type="domain" description="Amidohydrolase 3" evidence="1">
    <location>
        <begin position="47"/>
        <end position="538"/>
    </location>
</feature>
<evidence type="ECO:0000259" key="1">
    <source>
        <dbReference type="Pfam" id="PF07969"/>
    </source>
</evidence>
<proteinExistence type="predicted"/>
<dbReference type="GO" id="GO:0016810">
    <property type="term" value="F:hydrolase activity, acting on carbon-nitrogen (but not peptide) bonds"/>
    <property type="evidence" value="ECO:0007669"/>
    <property type="project" value="InterPro"/>
</dbReference>
<dbReference type="SUPFAM" id="SSF51338">
    <property type="entry name" value="Composite domain of metallo-dependent hydrolases"/>
    <property type="match status" value="1"/>
</dbReference>
<comment type="caution">
    <text evidence="2">The sequence shown here is derived from an EMBL/GenBank/DDBJ whole genome shotgun (WGS) entry which is preliminary data.</text>
</comment>
<dbReference type="RefSeq" id="WP_187525153.1">
    <property type="nucleotide sequence ID" value="NZ_JACRTA010000002.1"/>
</dbReference>
<dbReference type="Gene3D" id="3.10.310.70">
    <property type="match status" value="1"/>
</dbReference>